<evidence type="ECO:0008006" key="3">
    <source>
        <dbReference type="Google" id="ProtNLM"/>
    </source>
</evidence>
<evidence type="ECO:0000313" key="2">
    <source>
        <dbReference type="Proteomes" id="UP001062027"/>
    </source>
</evidence>
<dbReference type="RefSeq" id="WP_159514735.1">
    <property type="nucleotide sequence ID" value="NZ_JAMHKS010000062.1"/>
</dbReference>
<dbReference type="EMBL" id="JAMHKS010000062">
    <property type="protein sequence ID" value="MCU6676591.1"/>
    <property type="molecule type" value="Genomic_DNA"/>
</dbReference>
<organism evidence="1 2">
    <name type="scientific">Leclercia tamurae</name>
    <dbReference type="NCBI Taxonomy" id="2926467"/>
    <lineage>
        <taxon>Bacteria</taxon>
        <taxon>Pseudomonadati</taxon>
        <taxon>Pseudomonadota</taxon>
        <taxon>Gammaproteobacteria</taxon>
        <taxon>Enterobacterales</taxon>
        <taxon>Enterobacteriaceae</taxon>
        <taxon>Leclercia</taxon>
    </lineage>
</organism>
<evidence type="ECO:0000313" key="1">
    <source>
        <dbReference type="EMBL" id="MCU6676591.1"/>
    </source>
</evidence>
<sequence>MKQKRSTFLQKNKSSVERLNMNNTIYNVFWLLTLTASHTPDRAFFFPIFYRITYIAQQEWIHITPGCFYQTIDELIDMNIIKPTKFKYHHRLNPIFFSFPK</sequence>
<name>A0ABT2R6U4_9ENTR</name>
<comment type="caution">
    <text evidence="1">The sequence shown here is derived from an EMBL/GenBank/DDBJ whole genome shotgun (WGS) entry which is preliminary data.</text>
</comment>
<dbReference type="Proteomes" id="UP001062027">
    <property type="component" value="Unassembled WGS sequence"/>
</dbReference>
<gene>
    <name evidence="1" type="ORF">M8318_02765</name>
</gene>
<reference evidence="1" key="1">
    <citation type="submission" date="2022-05" db="EMBL/GenBank/DDBJ databases">
        <title>Description of a novel species of Leclercia; Leclercia tamurae and the Proposal for a Novel Genus Silvania gen. nov. Containing Two Novel Species Silvania hatchlandensis sp. nov. and Silvania confinis sp. nov. Isolated from the Rhizosphere of Oak.</title>
        <authorList>
            <person name="Maddock D.W."/>
            <person name="Brady C.L."/>
            <person name="Denman S."/>
            <person name="Arnold D."/>
        </authorList>
    </citation>
    <scope>NUCLEOTIDE SEQUENCE</scope>
    <source>
        <strain evidence="1">H6S3</strain>
    </source>
</reference>
<proteinExistence type="predicted"/>
<keyword evidence="2" id="KW-1185">Reference proteome</keyword>
<protein>
    <recommendedName>
        <fullName evidence="3">Transcription regulator PadR N-terminal domain-containing protein</fullName>
    </recommendedName>
</protein>
<accession>A0ABT2R6U4</accession>